<evidence type="ECO:0000313" key="1">
    <source>
        <dbReference type="Proteomes" id="UP000887579"/>
    </source>
</evidence>
<reference evidence="2" key="1">
    <citation type="submission" date="2022-11" db="UniProtKB">
        <authorList>
            <consortium name="WormBaseParasite"/>
        </authorList>
    </citation>
    <scope>IDENTIFICATION</scope>
</reference>
<name>A0AC34GKF2_9BILA</name>
<dbReference type="Proteomes" id="UP000887579">
    <property type="component" value="Unplaced"/>
</dbReference>
<sequence length="100" mass="11187">MLAEIDVVDEAADQGVHNVIQELNRRRGSILNVTPKDTKGHHIVVEAHVPLSETTGLSNSIRSMTSGLGTLHLQVHDFQHVSPQDQVAIIEKYYHRKETQ</sequence>
<proteinExistence type="predicted"/>
<accession>A0AC34GKF2</accession>
<evidence type="ECO:0000313" key="2">
    <source>
        <dbReference type="WBParaSite" id="ES5_v2.g30090.t1"/>
    </source>
</evidence>
<organism evidence="1 2">
    <name type="scientific">Panagrolaimus sp. ES5</name>
    <dbReference type="NCBI Taxonomy" id="591445"/>
    <lineage>
        <taxon>Eukaryota</taxon>
        <taxon>Metazoa</taxon>
        <taxon>Ecdysozoa</taxon>
        <taxon>Nematoda</taxon>
        <taxon>Chromadorea</taxon>
        <taxon>Rhabditida</taxon>
        <taxon>Tylenchina</taxon>
        <taxon>Panagrolaimomorpha</taxon>
        <taxon>Panagrolaimoidea</taxon>
        <taxon>Panagrolaimidae</taxon>
        <taxon>Panagrolaimus</taxon>
    </lineage>
</organism>
<protein>
    <submittedName>
        <fullName evidence="2">Elongation factor EFG domain-containing protein</fullName>
    </submittedName>
</protein>
<dbReference type="WBParaSite" id="ES5_v2.g30090.t1">
    <property type="protein sequence ID" value="ES5_v2.g30090.t1"/>
    <property type="gene ID" value="ES5_v2.g30090"/>
</dbReference>